<evidence type="ECO:0000313" key="5">
    <source>
        <dbReference type="Proteomes" id="UP000477311"/>
    </source>
</evidence>
<dbReference type="PANTHER" id="PTHR30004:SF6">
    <property type="entry name" value="D-THREONATE 4-PHOSPHATE DEHYDROGENASE"/>
    <property type="match status" value="1"/>
</dbReference>
<reference evidence="4 5" key="1">
    <citation type="submission" date="2020-02" db="EMBL/GenBank/DDBJ databases">
        <title>Draft genome sequence of Limisphaera ngatamarikiensis NGM72.4T, a thermophilic Verrucomicrobia grouped in subdivision 3.</title>
        <authorList>
            <person name="Carere C.R."/>
            <person name="Steen J."/>
            <person name="Hugenholtz P."/>
            <person name="Stott M.B."/>
        </authorList>
    </citation>
    <scope>NUCLEOTIDE SEQUENCE [LARGE SCALE GENOMIC DNA]</scope>
    <source>
        <strain evidence="4 5">NGM72.4</strain>
    </source>
</reference>
<dbReference type="EC" id="1.1.1.262" evidence="4"/>
<dbReference type="GO" id="GO:0051287">
    <property type="term" value="F:NAD binding"/>
    <property type="evidence" value="ECO:0007669"/>
    <property type="project" value="InterPro"/>
</dbReference>
<protein>
    <submittedName>
        <fullName evidence="4">4-hydroxythreonine-4-phosphate dehydrogenase PdxA</fullName>
        <ecNumber evidence="4">1.1.1.262</ecNumber>
    </submittedName>
</protein>
<evidence type="ECO:0000256" key="3">
    <source>
        <dbReference type="ARBA" id="ARBA00023027"/>
    </source>
</evidence>
<dbReference type="RefSeq" id="WP_165109210.1">
    <property type="nucleotide sequence ID" value="NZ_JAAKYA010000096.1"/>
</dbReference>
<evidence type="ECO:0000256" key="1">
    <source>
        <dbReference type="ARBA" id="ARBA00022723"/>
    </source>
</evidence>
<dbReference type="PANTHER" id="PTHR30004">
    <property type="entry name" value="4-HYDROXYTHREONINE-4-PHOSPHATE DEHYDROGENASE"/>
    <property type="match status" value="1"/>
</dbReference>
<dbReference type="NCBIfam" id="TIGR00557">
    <property type="entry name" value="pdxA"/>
    <property type="match status" value="1"/>
</dbReference>
<proteinExistence type="predicted"/>
<dbReference type="Proteomes" id="UP000477311">
    <property type="component" value="Unassembled WGS sequence"/>
</dbReference>
<keyword evidence="2 4" id="KW-0560">Oxidoreductase</keyword>
<keyword evidence="3" id="KW-0520">NAD</keyword>
<dbReference type="Pfam" id="PF04166">
    <property type="entry name" value="PdxA"/>
    <property type="match status" value="1"/>
</dbReference>
<dbReference type="GO" id="GO:0046872">
    <property type="term" value="F:metal ion binding"/>
    <property type="evidence" value="ECO:0007669"/>
    <property type="project" value="UniProtKB-KW"/>
</dbReference>
<evidence type="ECO:0000256" key="2">
    <source>
        <dbReference type="ARBA" id="ARBA00023002"/>
    </source>
</evidence>
<dbReference type="EMBL" id="JAAKYA010000096">
    <property type="protein sequence ID" value="NGO40527.1"/>
    <property type="molecule type" value="Genomic_DNA"/>
</dbReference>
<keyword evidence="5" id="KW-1185">Reference proteome</keyword>
<evidence type="ECO:0000313" key="4">
    <source>
        <dbReference type="EMBL" id="NGO40527.1"/>
    </source>
</evidence>
<organism evidence="4 5">
    <name type="scientific">Limisphaera ngatamarikiensis</name>
    <dbReference type="NCBI Taxonomy" id="1324935"/>
    <lineage>
        <taxon>Bacteria</taxon>
        <taxon>Pseudomonadati</taxon>
        <taxon>Verrucomicrobiota</taxon>
        <taxon>Verrucomicrobiia</taxon>
        <taxon>Limisphaerales</taxon>
        <taxon>Limisphaeraceae</taxon>
        <taxon>Limisphaera</taxon>
    </lineage>
</organism>
<accession>A0A6M1RT25</accession>
<dbReference type="GO" id="GO:0050570">
    <property type="term" value="F:4-hydroxythreonine-4-phosphate dehydrogenase activity"/>
    <property type="evidence" value="ECO:0007669"/>
    <property type="project" value="UniProtKB-EC"/>
</dbReference>
<dbReference type="Gene3D" id="3.40.718.10">
    <property type="entry name" value="Isopropylmalate Dehydrogenase"/>
    <property type="match status" value="1"/>
</dbReference>
<sequence>MNGGVSQRPVLAVTLGDPAGVGPELAVRTLGEGEVLEHCVPVLFAGQGVLARLEAAGLGRLPWDRVPMEAWPARGRPTVPLVVDCGVPGDTDWLPGEISAACGRAAWVYIEQAIRSALARQVDGVVTLPVHKVALRRAGVPYPGHTEIFTALTGAQRTCMMLWSEALIVSMVTTHIGLAEVPGRLSVERILDVIELTGGACRRLLGREPRLAVCGLNPHAGENGLFGRGEEERFIQPAVEEARRRGWQVEGPLPPDTAFVPFLRTRYDAWVAMYHDQGHIPFKMLAFDSGVNVTLGLPIVRTSVDHGTAFDIAWQGRARNESLRAALRVAARLATSGAT</sequence>
<gene>
    <name evidence="4" type="primary">pdxA</name>
    <name evidence="4" type="ORF">G4L39_14155</name>
</gene>
<dbReference type="SUPFAM" id="SSF53659">
    <property type="entry name" value="Isocitrate/Isopropylmalate dehydrogenase-like"/>
    <property type="match status" value="1"/>
</dbReference>
<keyword evidence="1" id="KW-0479">Metal-binding</keyword>
<dbReference type="AlphaFoldDB" id="A0A6M1RT25"/>
<dbReference type="InterPro" id="IPR005255">
    <property type="entry name" value="PdxA_fam"/>
</dbReference>
<name>A0A6M1RT25_9BACT</name>
<comment type="caution">
    <text evidence="4">The sequence shown here is derived from an EMBL/GenBank/DDBJ whole genome shotgun (WGS) entry which is preliminary data.</text>
</comment>